<comment type="cofactor">
    <cofactor evidence="8">
        <name>FMN</name>
        <dbReference type="ChEBI" id="CHEBI:58210"/>
    </cofactor>
    <text evidence="8">Binds 1 FMN per subunit.</text>
</comment>
<protein>
    <recommendedName>
        <fullName evidence="7">Putative NAD(P)H nitroreductase</fullName>
        <ecNumber evidence="7">1.-.-.-</ecNumber>
    </recommendedName>
</protein>
<keyword evidence="3 7" id="KW-0288">FMN</keyword>
<evidence type="ECO:0000256" key="4">
    <source>
        <dbReference type="ARBA" id="ARBA00022857"/>
    </source>
</evidence>
<accession>A0A060QKM8</accession>
<feature type="binding site" evidence="8">
    <location>
        <position position="46"/>
    </location>
    <ligand>
        <name>FMN</name>
        <dbReference type="ChEBI" id="CHEBI:58210"/>
        <note>ligand shared between dimeric partners</note>
    </ligand>
</feature>
<dbReference type="AlphaFoldDB" id="A0A060QKM8"/>
<keyword evidence="6 7" id="KW-0520">NAD</keyword>
<dbReference type="RefSeq" id="WP_023977243.1">
    <property type="nucleotide sequence ID" value="NZ_CBLX010000009.1"/>
</dbReference>
<dbReference type="EC" id="1.-.-.-" evidence="7"/>
<evidence type="ECO:0000256" key="3">
    <source>
        <dbReference type="ARBA" id="ARBA00022643"/>
    </source>
</evidence>
<proteinExistence type="inferred from homology"/>
<evidence type="ECO:0000256" key="2">
    <source>
        <dbReference type="ARBA" id="ARBA00022630"/>
    </source>
</evidence>
<keyword evidence="5 7" id="KW-0560">Oxidoreductase</keyword>
<dbReference type="EMBL" id="CBLX010000009">
    <property type="protein sequence ID" value="CDG39577.1"/>
    <property type="molecule type" value="Genomic_DNA"/>
</dbReference>
<dbReference type="InterPro" id="IPR000415">
    <property type="entry name" value="Nitroreductase-like"/>
</dbReference>
<comment type="similarity">
    <text evidence="1 7">Belongs to the nitroreductase family.</text>
</comment>
<dbReference type="PANTHER" id="PTHR43821:SF1">
    <property type="entry name" value="NAD(P)H NITROREDUCTASE YDJA-RELATED"/>
    <property type="match status" value="1"/>
</dbReference>
<dbReference type="Proteomes" id="UP000027583">
    <property type="component" value="Unassembled WGS sequence"/>
</dbReference>
<keyword evidence="4 7" id="KW-0521">NADP</keyword>
<dbReference type="eggNOG" id="COG0778">
    <property type="taxonomic scope" value="Bacteria"/>
</dbReference>
<evidence type="ECO:0000259" key="9">
    <source>
        <dbReference type="Pfam" id="PF00881"/>
    </source>
</evidence>
<dbReference type="GO" id="GO:0016491">
    <property type="term" value="F:oxidoreductase activity"/>
    <property type="evidence" value="ECO:0007669"/>
    <property type="project" value="UniProtKB-UniRule"/>
</dbReference>
<reference evidence="10 11" key="1">
    <citation type="journal article" date="2014" name="Genome Biol. Evol.">
        <title>Acetic acid bacteria genomes reveal functional traits for adaptation to life in insect guts.</title>
        <authorList>
            <person name="Chouaia B."/>
            <person name="Gaiarsa S."/>
            <person name="Crotti E."/>
            <person name="Comandatore F."/>
            <person name="Degli Esposti M."/>
            <person name="Ricci I."/>
            <person name="Alma A."/>
            <person name="Favia G."/>
            <person name="Bandi C."/>
            <person name="Daffonchio D."/>
        </authorList>
    </citation>
    <scope>NUCLEOTIDE SEQUENCE [LARGE SCALE GENOMIC DNA]</scope>
    <source>
        <strain evidence="10 11">SF2.1</strain>
    </source>
</reference>
<dbReference type="PIRSF" id="PIRSF000232">
    <property type="entry name" value="YdjA"/>
    <property type="match status" value="1"/>
</dbReference>
<name>A0A060QKM8_9PROT</name>
<feature type="binding site" description="in other chain" evidence="8">
    <location>
        <begin position="140"/>
        <end position="142"/>
    </location>
    <ligand>
        <name>FMN</name>
        <dbReference type="ChEBI" id="CHEBI:58210"/>
        <note>ligand shared between dimeric partners</note>
    </ligand>
</feature>
<keyword evidence="2 7" id="KW-0285">Flavoprotein</keyword>
<comment type="caution">
    <text evidence="10">The sequence shown here is derived from an EMBL/GenBank/DDBJ whole genome shotgun (WGS) entry which is preliminary data.</text>
</comment>
<dbReference type="SUPFAM" id="SSF55469">
    <property type="entry name" value="FMN-dependent nitroreductase-like"/>
    <property type="match status" value="1"/>
</dbReference>
<feature type="binding site" description="in other chain" evidence="8">
    <location>
        <begin position="17"/>
        <end position="19"/>
    </location>
    <ligand>
        <name>FMN</name>
        <dbReference type="ChEBI" id="CHEBI:58210"/>
        <note>ligand shared between dimeric partners</note>
    </ligand>
</feature>
<evidence type="ECO:0000256" key="6">
    <source>
        <dbReference type="ARBA" id="ARBA00023027"/>
    </source>
</evidence>
<dbReference type="InterPro" id="IPR026021">
    <property type="entry name" value="YdjA-like"/>
</dbReference>
<dbReference type="Pfam" id="PF00881">
    <property type="entry name" value="Nitroreductase"/>
    <property type="match status" value="1"/>
</dbReference>
<reference evidence="10 11" key="2">
    <citation type="journal article" date="2014" name="PLoS ONE">
        <title>Evolution of mitochondria reconstructed from the energy metabolism of living bacteria.</title>
        <authorList>
            <person name="Degli Esposti M."/>
            <person name="Chouaia B."/>
            <person name="Comandatore F."/>
            <person name="Crotti E."/>
            <person name="Sassera D."/>
            <person name="Lievens P.M."/>
            <person name="Daffonchio D."/>
            <person name="Bandi C."/>
        </authorList>
    </citation>
    <scope>NUCLEOTIDE SEQUENCE [LARGE SCALE GENOMIC DNA]</scope>
    <source>
        <strain evidence="10 11">SF2.1</strain>
    </source>
</reference>
<evidence type="ECO:0000256" key="8">
    <source>
        <dbReference type="PIRSR" id="PIRSR000232-1"/>
    </source>
</evidence>
<feature type="domain" description="Nitroreductase" evidence="9">
    <location>
        <begin position="16"/>
        <end position="170"/>
    </location>
</feature>
<evidence type="ECO:0000256" key="1">
    <source>
        <dbReference type="ARBA" id="ARBA00007118"/>
    </source>
</evidence>
<feature type="binding site" evidence="8">
    <location>
        <position position="42"/>
    </location>
    <ligand>
        <name>FMN</name>
        <dbReference type="ChEBI" id="CHEBI:58210"/>
        <note>ligand shared between dimeric partners</note>
    </ligand>
</feature>
<dbReference type="Gene3D" id="3.40.109.10">
    <property type="entry name" value="NADH Oxidase"/>
    <property type="match status" value="1"/>
</dbReference>
<sequence>MSSSPASSPALDVLLTRASTDHLSAPAPDKEQIARILSAGLRAPDHGKMRPWRYIVIKGKHRAEFAEQVVKAMSAADPEVPQKKIDKRRQRFGEMPMTIALVMDIDSRGKIPVSEQELSIGAGAMNVLNALHAEGFGGFWVSSDFAEQPCFREALGLRDSQRLAGFLFVGTPDKPVHGSKRPDIAEYMAFWKGEPVSFEADK</sequence>
<evidence type="ECO:0000313" key="11">
    <source>
        <dbReference type="Proteomes" id="UP000027583"/>
    </source>
</evidence>
<dbReference type="InterPro" id="IPR052530">
    <property type="entry name" value="NAD(P)H_nitroreductase"/>
</dbReference>
<evidence type="ECO:0000313" key="10">
    <source>
        <dbReference type="EMBL" id="CDG39577.1"/>
    </source>
</evidence>
<organism evidence="10 11">
    <name type="scientific">Asaia bogorensis</name>
    <dbReference type="NCBI Taxonomy" id="91915"/>
    <lineage>
        <taxon>Bacteria</taxon>
        <taxon>Pseudomonadati</taxon>
        <taxon>Pseudomonadota</taxon>
        <taxon>Alphaproteobacteria</taxon>
        <taxon>Acetobacterales</taxon>
        <taxon>Acetobacteraceae</taxon>
        <taxon>Asaia</taxon>
    </lineage>
</organism>
<dbReference type="PANTHER" id="PTHR43821">
    <property type="entry name" value="NAD(P)H NITROREDUCTASE YDJA-RELATED"/>
    <property type="match status" value="1"/>
</dbReference>
<evidence type="ECO:0000256" key="7">
    <source>
        <dbReference type="PIRNR" id="PIRNR000232"/>
    </source>
</evidence>
<dbReference type="InterPro" id="IPR029479">
    <property type="entry name" value="Nitroreductase"/>
</dbReference>
<dbReference type="CDD" id="cd02135">
    <property type="entry name" value="YdjA-like"/>
    <property type="match status" value="1"/>
</dbReference>
<evidence type="ECO:0000256" key="5">
    <source>
        <dbReference type="ARBA" id="ARBA00023002"/>
    </source>
</evidence>
<gene>
    <name evidence="10" type="ORF">ASAP_1532</name>
</gene>